<protein>
    <submittedName>
        <fullName evidence="2">Uncharacterized protein</fullName>
    </submittedName>
</protein>
<name>A0ABP6NX58_9ACTN</name>
<reference evidence="3" key="1">
    <citation type="journal article" date="2019" name="Int. J. Syst. Evol. Microbiol.">
        <title>The Global Catalogue of Microorganisms (GCM) 10K type strain sequencing project: providing services to taxonomists for standard genome sequencing and annotation.</title>
        <authorList>
            <consortium name="The Broad Institute Genomics Platform"/>
            <consortium name="The Broad Institute Genome Sequencing Center for Infectious Disease"/>
            <person name="Wu L."/>
            <person name="Ma J."/>
        </authorList>
    </citation>
    <scope>NUCLEOTIDE SEQUENCE [LARGE SCALE GENOMIC DNA]</scope>
    <source>
        <strain evidence="3">JCM 15614</strain>
    </source>
</reference>
<feature type="transmembrane region" description="Helical" evidence="1">
    <location>
        <begin position="82"/>
        <end position="102"/>
    </location>
</feature>
<keyword evidence="1" id="KW-0812">Transmembrane</keyword>
<feature type="transmembrane region" description="Helical" evidence="1">
    <location>
        <begin position="25"/>
        <end position="42"/>
    </location>
</feature>
<feature type="transmembrane region" description="Helical" evidence="1">
    <location>
        <begin position="48"/>
        <end position="70"/>
    </location>
</feature>
<proteinExistence type="predicted"/>
<evidence type="ECO:0000313" key="3">
    <source>
        <dbReference type="Proteomes" id="UP001499924"/>
    </source>
</evidence>
<keyword evidence="3" id="KW-1185">Reference proteome</keyword>
<dbReference type="RefSeq" id="WP_344687338.1">
    <property type="nucleotide sequence ID" value="NZ_BAAAVV010000002.1"/>
</dbReference>
<gene>
    <name evidence="2" type="ORF">GCM10010531_08620</name>
</gene>
<dbReference type="EMBL" id="BAAAVV010000002">
    <property type="protein sequence ID" value="GAA3159501.1"/>
    <property type="molecule type" value="Genomic_DNA"/>
</dbReference>
<accession>A0ABP6NX58</accession>
<feature type="transmembrane region" description="Helical" evidence="1">
    <location>
        <begin position="164"/>
        <end position="185"/>
    </location>
</feature>
<sequence>MATSATGILTADATPAVARRAWPQWLALGLGMLAVAVTSLLWDAAGARLLLGALGAFLAVRGGVLLGRAGELSAELSGRARGLGVVSALAGLAGLAVAVASADLAARVLLVAVPLLLLGAAAGLLARGGLARRGGQALLVWSVLVAGLLVATGLAQGWDRASAVATVVSAVAVAVLAVPVLVGAANLRAVGARPDAEEGRPLGCAGCACSGGGCGV</sequence>
<keyword evidence="1" id="KW-1133">Transmembrane helix</keyword>
<dbReference type="Proteomes" id="UP001499924">
    <property type="component" value="Unassembled WGS sequence"/>
</dbReference>
<feature type="transmembrane region" description="Helical" evidence="1">
    <location>
        <begin position="138"/>
        <end position="158"/>
    </location>
</feature>
<feature type="transmembrane region" description="Helical" evidence="1">
    <location>
        <begin position="108"/>
        <end position="126"/>
    </location>
</feature>
<evidence type="ECO:0000313" key="2">
    <source>
        <dbReference type="EMBL" id="GAA3159501.1"/>
    </source>
</evidence>
<organism evidence="2 3">
    <name type="scientific">Blastococcus jejuensis</name>
    <dbReference type="NCBI Taxonomy" id="351224"/>
    <lineage>
        <taxon>Bacteria</taxon>
        <taxon>Bacillati</taxon>
        <taxon>Actinomycetota</taxon>
        <taxon>Actinomycetes</taxon>
        <taxon>Geodermatophilales</taxon>
        <taxon>Geodermatophilaceae</taxon>
        <taxon>Blastococcus</taxon>
    </lineage>
</organism>
<comment type="caution">
    <text evidence="2">The sequence shown here is derived from an EMBL/GenBank/DDBJ whole genome shotgun (WGS) entry which is preliminary data.</text>
</comment>
<keyword evidence="1" id="KW-0472">Membrane</keyword>
<evidence type="ECO:0000256" key="1">
    <source>
        <dbReference type="SAM" id="Phobius"/>
    </source>
</evidence>